<organism evidence="10 11">
    <name type="scientific">Profundicola chukchiensis</name>
    <dbReference type="NCBI Taxonomy" id="2961959"/>
    <lineage>
        <taxon>Bacteria</taxon>
        <taxon>Pseudomonadati</taxon>
        <taxon>Bacteroidota</taxon>
        <taxon>Flavobacteriia</taxon>
        <taxon>Flavobacteriales</taxon>
        <taxon>Weeksellaceae</taxon>
        <taxon>Profundicola</taxon>
    </lineage>
</organism>
<keyword evidence="3 10" id="KW-0328">Glycosyltransferase</keyword>
<sequence length="560" mass="64271">MMRKMEERINQNSNLLSPNKVISKSTYIVLYLLLGVALGYGLMLPLMENDSAQHATMAMQMAQSNHYWEILKGGGDYLDKPHMHFWLSAFSFELFGYEVWAYRLPALVLTLLAGFGTFKLADLLYQNKNTARLSALMFLTAQAIILSLHDVRTDAVLTSFTILAIWQWTYFLKKKALIGAILGGLFTAFAYSTKGIIAIAVIGAFLFFMVLYKNYWQRLLSWKLALGLVAFILGSIPMLYAYYLQFGMEGIEFITYGQATGRFSGEDFGGASKNDYFFYFHTLLWAFLPWSLWFYMSSYLKIKNWNKPKWIEVSSLGATLLFIVAMNFSQFKLPHYLNIVFPLMAIFTASTIVEIFQNYRSRIPKAFQITQYSIAALGLVLLAFLGLIAFPLESIPVIGILLLTLLLLIVLFIRSNTRLERTVVVSAGFILFTNIYLNTTFYPQLIEYQAGEKLGKVAARNEIKAKDLYMIDGQYSWAMDWHIQGTTQKTSLMELRSKTEPFWVMVYDKHPNDIKAANWSIGKSYRVDNYRITRLNKDFINPLSRPEVLSDAWLIQFIPE</sequence>
<evidence type="ECO:0000313" key="10">
    <source>
        <dbReference type="EMBL" id="MDG4946998.1"/>
    </source>
</evidence>
<keyword evidence="11" id="KW-1185">Reference proteome</keyword>
<keyword evidence="6 8" id="KW-1133">Transmembrane helix</keyword>
<feature type="transmembrane region" description="Helical" evidence="8">
    <location>
        <begin position="310"/>
        <end position="329"/>
    </location>
</feature>
<comment type="subcellular location">
    <subcellularLocation>
        <location evidence="1">Cell membrane</location>
        <topology evidence="1">Multi-pass membrane protein</topology>
    </subcellularLocation>
</comment>
<dbReference type="EC" id="2.4.-.-" evidence="10"/>
<keyword evidence="4 10" id="KW-0808">Transferase</keyword>
<dbReference type="EMBL" id="JANCMU010000009">
    <property type="protein sequence ID" value="MDG4946998.1"/>
    <property type="molecule type" value="Genomic_DNA"/>
</dbReference>
<gene>
    <name evidence="10" type="ORF">NMK71_11300</name>
</gene>
<feature type="transmembrane region" description="Helical" evidence="8">
    <location>
        <begin position="197"/>
        <end position="212"/>
    </location>
</feature>
<feature type="transmembrane region" description="Helical" evidence="8">
    <location>
        <begin position="100"/>
        <end position="118"/>
    </location>
</feature>
<proteinExistence type="predicted"/>
<evidence type="ECO:0000256" key="2">
    <source>
        <dbReference type="ARBA" id="ARBA00022475"/>
    </source>
</evidence>
<evidence type="ECO:0000256" key="5">
    <source>
        <dbReference type="ARBA" id="ARBA00022692"/>
    </source>
</evidence>
<dbReference type="GO" id="GO:0005886">
    <property type="term" value="C:plasma membrane"/>
    <property type="evidence" value="ECO:0007669"/>
    <property type="project" value="UniProtKB-SubCell"/>
</dbReference>
<evidence type="ECO:0000313" key="11">
    <source>
        <dbReference type="Proteomes" id="UP001152599"/>
    </source>
</evidence>
<dbReference type="GO" id="GO:0009103">
    <property type="term" value="P:lipopolysaccharide biosynthetic process"/>
    <property type="evidence" value="ECO:0007669"/>
    <property type="project" value="UniProtKB-ARBA"/>
</dbReference>
<feature type="transmembrane region" description="Helical" evidence="8">
    <location>
        <begin position="224"/>
        <end position="243"/>
    </location>
</feature>
<comment type="caution">
    <text evidence="10">The sequence shown here is derived from an EMBL/GenBank/DDBJ whole genome shotgun (WGS) entry which is preliminary data.</text>
</comment>
<dbReference type="Proteomes" id="UP001152599">
    <property type="component" value="Unassembled WGS sequence"/>
</dbReference>
<dbReference type="InterPro" id="IPR050297">
    <property type="entry name" value="LipidA_mod_glycosyltrf_83"/>
</dbReference>
<dbReference type="GO" id="GO:0010041">
    <property type="term" value="P:response to iron(III) ion"/>
    <property type="evidence" value="ECO:0007669"/>
    <property type="project" value="TreeGrafter"/>
</dbReference>
<dbReference type="PANTHER" id="PTHR33908:SF3">
    <property type="entry name" value="UNDECAPRENYL PHOSPHATE-ALPHA-4-AMINO-4-DEOXY-L-ARABINOSE ARABINOSYL TRANSFERASE"/>
    <property type="match status" value="1"/>
</dbReference>
<evidence type="ECO:0000256" key="1">
    <source>
        <dbReference type="ARBA" id="ARBA00004651"/>
    </source>
</evidence>
<dbReference type="InterPro" id="IPR038731">
    <property type="entry name" value="RgtA/B/C-like"/>
</dbReference>
<dbReference type="Pfam" id="PF13231">
    <property type="entry name" value="PMT_2"/>
    <property type="match status" value="1"/>
</dbReference>
<keyword evidence="2" id="KW-1003">Cell membrane</keyword>
<dbReference type="PANTHER" id="PTHR33908">
    <property type="entry name" value="MANNOSYLTRANSFERASE YKCB-RELATED"/>
    <property type="match status" value="1"/>
</dbReference>
<dbReference type="RefSeq" id="WP_304421275.1">
    <property type="nucleotide sequence ID" value="NZ_JANCMU010000009.1"/>
</dbReference>
<evidence type="ECO:0000256" key="3">
    <source>
        <dbReference type="ARBA" id="ARBA00022676"/>
    </source>
</evidence>
<feature type="transmembrane region" description="Helical" evidence="8">
    <location>
        <begin position="395"/>
        <end position="413"/>
    </location>
</feature>
<feature type="transmembrane region" description="Helical" evidence="8">
    <location>
        <begin position="335"/>
        <end position="357"/>
    </location>
</feature>
<feature type="transmembrane region" description="Helical" evidence="8">
    <location>
        <begin position="369"/>
        <end position="389"/>
    </location>
</feature>
<evidence type="ECO:0000259" key="9">
    <source>
        <dbReference type="Pfam" id="PF13231"/>
    </source>
</evidence>
<feature type="transmembrane region" description="Helical" evidence="8">
    <location>
        <begin position="21"/>
        <end position="43"/>
    </location>
</feature>
<name>A0A9X4MZB1_9FLAO</name>
<evidence type="ECO:0000256" key="4">
    <source>
        <dbReference type="ARBA" id="ARBA00022679"/>
    </source>
</evidence>
<keyword evidence="5 8" id="KW-0812">Transmembrane</keyword>
<dbReference type="AlphaFoldDB" id="A0A9X4MZB1"/>
<accession>A0A9X4MZB1</accession>
<evidence type="ECO:0000256" key="8">
    <source>
        <dbReference type="SAM" id="Phobius"/>
    </source>
</evidence>
<feature type="transmembrane region" description="Helical" evidence="8">
    <location>
        <begin position="276"/>
        <end position="298"/>
    </location>
</feature>
<evidence type="ECO:0000256" key="6">
    <source>
        <dbReference type="ARBA" id="ARBA00022989"/>
    </source>
</evidence>
<feature type="domain" description="Glycosyltransferase RgtA/B/C/D-like" evidence="9">
    <location>
        <begin position="79"/>
        <end position="239"/>
    </location>
</feature>
<protein>
    <submittedName>
        <fullName evidence="10">Glycosyltransferase family 39 protein</fullName>
        <ecNumber evidence="10">2.4.-.-</ecNumber>
    </submittedName>
</protein>
<dbReference type="GO" id="GO:0016763">
    <property type="term" value="F:pentosyltransferase activity"/>
    <property type="evidence" value="ECO:0007669"/>
    <property type="project" value="TreeGrafter"/>
</dbReference>
<evidence type="ECO:0000256" key="7">
    <source>
        <dbReference type="ARBA" id="ARBA00023136"/>
    </source>
</evidence>
<reference evidence="10" key="1">
    <citation type="submission" date="2022-07" db="EMBL/GenBank/DDBJ databases">
        <title>Description and genome-wide analysis of Profundicola chukchiensis gen. nov., sp. nov., marine bacteria isolated from bottom sediments of the Chukchi Sea.</title>
        <authorList>
            <person name="Romanenko L."/>
            <person name="Otstavnykh N."/>
            <person name="Kurilenko V."/>
            <person name="Eremeev V."/>
            <person name="Velansky P."/>
            <person name="Mikhailov V."/>
            <person name="Isaeva M."/>
        </authorList>
    </citation>
    <scope>NUCLEOTIDE SEQUENCE</scope>
    <source>
        <strain evidence="10">KMM 9713</strain>
    </source>
</reference>
<keyword evidence="7 8" id="KW-0472">Membrane</keyword>
<feature type="transmembrane region" description="Helical" evidence="8">
    <location>
        <begin position="130"/>
        <end position="149"/>
    </location>
</feature>